<dbReference type="InterPro" id="IPR026341">
    <property type="entry name" value="T9SS_type_B"/>
</dbReference>
<feature type="signal peptide" evidence="1">
    <location>
        <begin position="1"/>
        <end position="21"/>
    </location>
</feature>
<dbReference type="NCBIfam" id="TIGR04131">
    <property type="entry name" value="Bac_Flav_CTERM"/>
    <property type="match status" value="1"/>
</dbReference>
<keyword evidence="1" id="KW-0732">Signal</keyword>
<feature type="domain" description="Ig-like" evidence="2">
    <location>
        <begin position="931"/>
        <end position="1021"/>
    </location>
</feature>
<dbReference type="Pfam" id="PF13585">
    <property type="entry name" value="CHU_C"/>
    <property type="match status" value="1"/>
</dbReference>
<proteinExistence type="predicted"/>
<dbReference type="InterPro" id="IPR044023">
    <property type="entry name" value="Ig_7"/>
</dbReference>
<evidence type="ECO:0000256" key="1">
    <source>
        <dbReference type="SAM" id="SignalP"/>
    </source>
</evidence>
<feature type="chain" id="PRO_5045935886" evidence="1">
    <location>
        <begin position="22"/>
        <end position="5275"/>
    </location>
</feature>
<keyword evidence="4" id="KW-1185">Reference proteome</keyword>
<name>A0ABY4HX79_CHIFI</name>
<evidence type="ECO:0000313" key="3">
    <source>
        <dbReference type="EMBL" id="UPK67051.1"/>
    </source>
</evidence>
<dbReference type="EMBL" id="CP095855">
    <property type="protein sequence ID" value="UPK67051.1"/>
    <property type="molecule type" value="Genomic_DNA"/>
</dbReference>
<dbReference type="Pfam" id="PF19081">
    <property type="entry name" value="Ig_7"/>
    <property type="match status" value="1"/>
</dbReference>
<accession>A0ABY4HX79</accession>
<reference evidence="3 4" key="1">
    <citation type="submission" date="2022-04" db="EMBL/GenBank/DDBJ databases">
        <title>The arsenic-methylating capacity of Chitinophaga filiformis YT5 during chitin decomposition.</title>
        <authorList>
            <person name="Chen G."/>
            <person name="Liang Y."/>
        </authorList>
    </citation>
    <scope>NUCLEOTIDE SEQUENCE [LARGE SCALE GENOMIC DNA]</scope>
    <source>
        <strain evidence="3 4">YT5</strain>
    </source>
</reference>
<dbReference type="Proteomes" id="UP000830198">
    <property type="component" value="Chromosome"/>
</dbReference>
<sequence>MKKILILLYMMMCCAIGIVQAQTIYVNTPDTVCISTASSTAGQTKYLSVNAMVVTSNRYKVTEQASWAIAGPTGSAADYEVLYTGNTSAVTKADKLTKTKSLTLQFLVPGTYTLTITLPYTDNGVPRTSVQTKKIVAMDCTISTCGSNEANDKPGFFEDFGTLSGSGIVRRPYPINGVVTYDYQGSGDLADNYYSIANNTQLKGDWVYNTDHTGNNRGGMLVANSAYEPRRFYQKTVTGLCKGSVYNFSAWLININPIGVFESGCVSGYRYAGVTFQVVNAANPSQILANFPTYNVSMDLSAPNGSWQKYGGSFTVPSNIDSVKVLIINNKPGGCGNDIAIDDIEFAYCSPTITASIKGKTDNLAEVVCEGAPITLTSNFTPANYFVNPAYQWEMSDDEGLTWMNVPFGTNTSKDLVIGPGQLKGTRTVPTSYRFRVRIYETGSDAVTCASPSEYVRLTILPMPTLYLTKSQVCAGAYVELQASGGFDRFTWRDLPGYVGATRTIQVKGDTTIMVYGYVDYADGHTCVDSNTAFIKSVDKPVVDVISTSQNICAGSSVDIRINDALAGNTINWYQGPDAGGVLTPLPQYDGMTELVQVQINNAAQGVFTVVVKDPSNTCQVQSAPFIVNVTPVPVANAGPDQMACASINTTGNFTMAALLNSGESGVWTIDTLWGPGADPALTAANFKDYASIQFPNLAKTRVTLKKGGITVRFKWTVKATANTACSSSDFVEVTLLYDPTFSDAGRDTTLCASNVFTMNASKPDGTLTGPYAESGTWKLISGNATIANVNAYNTTVTSNVAEQDIVLTWSITNAANCTPSIDTVVLHKTSRPVITLKPSIITCSTSGTFSIDTLSTKGNPDTYSISAGTPALPGFTAVTNQPITAWPIVVNYPAGTPRGVYNFNLSYKNSLNAGCDSTVPFSVSVETPPVDPTGVTVGSPNICTSGTTTLTVVGGSLGQKADGTPNGTWVWYAGGCGTGTPVGTGPSITVAVNATTTYYVRAETTGACSNTACASGTVTVYQMPTAANAGPDQTKCNTTAFTMAANAASVGTGTWTLPGGTTATITAGQQNNPAAVINVPAGVTVTATWTITNGVCTTSDQVVLTNNALPTATAGPNQTKCNTTAFTMAANTPAAGQTGTWTLPGGTTATITAGQANNPAAVINVPAGVTVVATWTVVNGTCSVSSTVTLKNDALPTANAGPNQTKCNTTSFTMAANTPAAGQTGTWTLPGGTTATITAGQANNPAAVINVPVGVTVVATWTVVNGSCSVSSTVTLKNDAPPTTPAAGADQTKCNNSSFTLAANAPTVGTGAWSVVSSTPAGFTFPAASVNNPTAAITVPAGTTVTLRWTITNGTCSLSDDVVLKNDAPPTTAAAGADQVKCNTPSFTLAANAPTVGTGAWSVVSSNPAGYIFPAASVNNPTATITVTAGTTVTLRWTTTNGTCSTTDDVVLTNSPLPTTPNAGADQTKCNTPSFTLAANAPTVGTGAWSVVSSSPAGFTFPAASVSNPAATITVPAGTTVTLRWTITNGTCVLTDDVVLKNDAAPTTAAAGPDQSQCNTPTFTLAANAPTVGTGAWSVVSSSPAGFTFPAASINNPTAAITVPAGTTVTLRWTITNGSCASADDVTLINYVAPTAANAGADQTKCNTTSFTMAANAASVGTGTWTLPGGTTATITAGQQNNPAAVINVPAGVTVTATWTITNGVCTTSDQVVLTNNALPTATAGPNQTKCNTTAFTMAANTPAAGQTGTWTLPGGTTATITAGQANNPAAVINVPAGVTVVATWTVVNGTCSVSSTVTLKNDALPTANAGPNQTKCNTTSFTMAANTPAAGQTGTWTLPGGTTATITAGQANNPAAVINVPVGVTVVATWTVVNGSCSVSSTVTLKNDAPPTTPAAGADQTKCNNSSFTLAANAPTVGTGAWSVVSSTPAGFTFPAASVNNPTAAITVPAGTTVTLRWTITNGTCSLSDDVVLKNDAPPTTAAAGADQVKCNTPSFTLAANAPTVGTGAWSVVSSNPAGYIFPAASVNNPTATITVTAGTTVTLRWTTTNGTCTTTDDVVLTNNALPTTPAAGADQTKCNTPSFTLAANAPTVGTGAWSVVSSTPAGFTFPAASVSNPTATITVPAGTSVTLRWTITNGTCVLTDDVVLTNDAAPTTAAAGPDQSQCNTPSFTLAANAPTVGTGAWSVVSSSPAGFTFPAASINNPTAVITVPAGTTVTLRWTITNGSCSSADDITLINYVAPTAANAGADQAKCNTTAFTMAANAASVGTGTWTLPAGSTATITAGQQNNPAAVINVPVGTSVVATWTITNGVCTTSDQVTLTNDALPTATAGPNQTKCNTTAFTMAANTPAAGQTGTWTLPGGTTATITAGQQNNPAAVINVPAGVTVVATWTVVNGTCSVSSTVTLKNDVLPTATAGPNQTKCNTTAFTMAANTPAVGIGTWTLPAGSTATITAGQANNPAAVINVPVGTSVVATWTVVNGSCSVSSTVTLTNDAPPTTPNAGADQTKCNNSSFTLAANAATVGTGTWSVVSSSPAGFTFPAASVNNPTAAITVPAGTTVTLRWTITNGTCSLSDDVVLTNDAPPTTAAAGADQENCNNPSFTLAANAPTVGTGKWSVVSSTPAGFTFPAASVSNPTAAITVPAGTTVTLRWTITNGSCTSTDDVTLINNAQPTTPAAGADQEKCNTPSFTLAANAPTVGTGAWSVVSSTPAGFTFPAASVSNPTATITVPAGTTVTLRWTITNGTCVLSDDVTLTNDAAPAPANAGPDQQECNNTSTFTLAANAPSVAGATGTWTVVSPASFTFPAAQVNNPAASISIPAGTVLTLKWTITNGVCTTNDDVVLTNFAEPDVADAGPDQSKCAGTDFVMAANTPTVPGAVGTWTVISGAATIKAGEENLAAAHITVANGATAVLRWTMKNGLCENFDEVSLTNFLTPSPANAGPDQRDCNNPTFAMTANAPDVPGATGTWTLAAGSPGTITPGDENKPDAVINVPTGTTVTAIWTITNGTCPSVDTVLLTNDEMPSAAVAGPDQEKCNTPAFTMAANVPSVGVGKWSLSAGTTASFAVADSTNPNAVINVPAGVTVTATWTITNGTCVTADDVVLTNYVAPAPAAAGPDQEKCATPTFTMAAAAPSVGVGKWSLVPGSTASFAVADSTNRNAVINVPAGESVQAIWTITNGVCSTADTVRLTNYVAPAPAAAGPDQAQCNTPAFTLAANAPTVGTGAWSVVSSTPAGFIFPVASVNDPVAAITVPAGTTVNLRWTITNGVCTTTDDVTLVDNALPTTPAAGADQTKCNTPSFTLAANAPTVGTGAWSVVSSTPAGFTFPAASVSNPTATITVPAGTSVTLRWTITNGTCVLTDDVVLTNDAPPTTAAAGPDQSQCNTPAFTLAANAPTVGTGAWSVVSSSPAGFIFPAADVNNPTAAINVPAGTTVTLRWTITNGSCTSTDDVTLINYVMPAAANAGPDQAKCNTTTFTMAANAPTVGTGTWTLPAGSTATIAAGQQNSPTATINVPAGTSVVATWTITNGVCITSDQVTLTNDALPTATAGPNQTKCNTTAFTMAANTPAAGQTGTWTLPGGTTATITAGQANNPAAVINVPAGVTVVATWTVVNGTCSVSSTVTLKNDAMPTAAAGPDQAKCNTPAFTMAANAPAAGQTGTWTLPAGTTATITAGQANNPAAVINVPAGVTVTATWTVVNGSCSVSDAVILTNYAAPVPAAAGPDQEKCATPTFTMAATAPSVGVGKWSLVPGSTASFAVADSTNRNAVINVPAGQSVQAIWTITNGVCSTADTVKLTNYIAPAPAAAGPDQAQCNTPAFTMAANTPSVGVGKWSLPAGSTASFAVADSTNPNAVINVPAGVTVTATWTIRNGVCTTSDNVVLTNYQQPTAAAAGPDQEQCNTPAFRMAANSPSVGVGKWSLSAGTTASFAVSDSTNPNAVINVPAGVTVTATWTIRNGNCVTSDDVVLTNYVQPAAANAGGDMTHCDNDRFVMAANTPSVGTGTWSLPAGTTASIAATDWNNPNAVITVPAGVTVTATWTIRNGTCTTSDNVILTNHQMPVNAAAGADQTHCDDPNFTMSANVPSPATAAGTWTIVSGTATIADIHNPSTRVTVPAGGTVTLRWTITNGTCTSTPDDVVLTNQAAILGNTITADQLLCANQTPAMLQGATLSGGNGTFTYQWQVSTTSATTGFVNVATNGTSATYNPPMVTQNTWYRRVVMSGACTGNISNAVMLTLMNVPPVVISVPGPLTVECVQGTDYTTKFGTPVFSHAPYNNEPLTVTYNDVTVTVDACTFTIMRTWTATDRCGLTTQAQQTIAVVDRTAPVFTSAAPANITVDCDKVPAAVNLTANDACTGILNIVPIEVRVNQPGACASNYQLIRKWVAVDACGNASDTLRQVITVRDMTPPVFTAPAPANITVDCDKVPAGQPLTATDNCTPGTITANPVDVRKNLSGSRCTDNYQIIRTWTATDLCGNKTVLTQTITVQDTIKPRFSMSLPPAITVDCDKVPAVATITATDNCTVAVAVKVSEKKEFLSSVCTSNYRLTRTWTATDNCGNTATMQQVITVQDTTRPVFTVIPPADTTVSCDAVPAPPTNLKATDNCSAVKISYTQTRETIPGACASNYRLIRIWTAKDQCDNTATIRQVITVTDTTKPVIDPAPANVTLNCGDAIPAAATLYARDNCDATFPKKATMTQDPFTVDLCAGYTITRRWTISDACGNAAIERVQTITVNPCPKPALDPQLPANCSNNTKFAILLQNKVSKPKFTLVSVVPATAVSTPLTQSSNVFDLNGATQATFIVTDGVTGCVSDPITYDLQYVTKPVVDLGADVAICQGSSITLDAGAANAAYGIRWSTGATTQTIDVTTAGTYWATVTNGICATTDSVNVTVNIPPVVNIPDTAICEGQSVKLNAYVQGATYVWSTGETTASIVVNMSGTYSVDVTLKGCTTHEEATVTVGTPPAITLTDDTEICPNETLLLTVEPDGGSVRWSTGETTNSIVVTKAGTYDVTVTRDGCVVTDNVTVTERPDLAIDLGPDREFCTGGRVVVDASNPDAISYLWNDGETTPVREIVMPGKYVVSVMDRFCSRITMDSVNVTVAGIPDVLLGRDTTLCVGEDLTLKVNAGTGNNIRWQDGSTGTTFKVTGPGTYTVTVFNDCGSVSDQIVVSYKPCEAEPHFPTGFTPNGDGHNDIFRPVVRGPMYDYDLRIYNRWGELIFLSKDQKTGWDGRYKGALVENGTYVWMLTYKKVLGGAVNIVKGEVTAIR</sequence>
<evidence type="ECO:0000259" key="2">
    <source>
        <dbReference type="Pfam" id="PF19081"/>
    </source>
</evidence>
<gene>
    <name evidence="3" type="ORF">MYF79_19105</name>
</gene>
<evidence type="ECO:0000313" key="4">
    <source>
        <dbReference type="Proteomes" id="UP000830198"/>
    </source>
</evidence>
<protein>
    <submittedName>
        <fullName evidence="3">Gliding motility-associated C-terminal domain-containing protein</fullName>
    </submittedName>
</protein>
<organism evidence="3 4">
    <name type="scientific">Chitinophaga filiformis</name>
    <name type="common">Myxococcus filiformis</name>
    <name type="synonym">Flexibacter filiformis</name>
    <dbReference type="NCBI Taxonomy" id="104663"/>
    <lineage>
        <taxon>Bacteria</taxon>
        <taxon>Pseudomonadati</taxon>
        <taxon>Bacteroidota</taxon>
        <taxon>Chitinophagia</taxon>
        <taxon>Chitinophagales</taxon>
        <taxon>Chitinophagaceae</taxon>
        <taxon>Chitinophaga</taxon>
    </lineage>
</organism>
<dbReference type="RefSeq" id="WP_247809241.1">
    <property type="nucleotide sequence ID" value="NZ_CP095855.1"/>
</dbReference>